<proteinExistence type="predicted"/>
<evidence type="ECO:0000259" key="5">
    <source>
        <dbReference type="PROSITE" id="PS50011"/>
    </source>
</evidence>
<dbReference type="EMBL" id="JAATIQ010000942">
    <property type="protein sequence ID" value="KAF4346648.1"/>
    <property type="molecule type" value="Genomic_DNA"/>
</dbReference>
<dbReference type="InterPro" id="IPR050108">
    <property type="entry name" value="CDK"/>
</dbReference>
<dbReference type="FunFam" id="3.30.200.20:FF:000021">
    <property type="entry name" value="probable serine/threonine-protein kinase At1g54610"/>
    <property type="match status" value="1"/>
</dbReference>
<dbReference type="GO" id="GO:0032968">
    <property type="term" value="P:positive regulation of transcription elongation by RNA polymerase II"/>
    <property type="evidence" value="ECO:0007669"/>
    <property type="project" value="TreeGrafter"/>
</dbReference>
<evidence type="ECO:0000313" key="6">
    <source>
        <dbReference type="EMBL" id="KAF4346648.1"/>
    </source>
</evidence>
<dbReference type="PANTHER" id="PTHR24056">
    <property type="entry name" value="CELL DIVISION PROTEIN KINASE"/>
    <property type="match status" value="1"/>
</dbReference>
<reference evidence="6 7" key="1">
    <citation type="journal article" date="2020" name="bioRxiv">
        <title>Sequence and annotation of 42 cannabis genomes reveals extensive copy number variation in cannabinoid synthesis and pathogen resistance genes.</title>
        <authorList>
            <person name="Mckernan K.J."/>
            <person name="Helbert Y."/>
            <person name="Kane L.T."/>
            <person name="Ebling H."/>
            <person name="Zhang L."/>
            <person name="Liu B."/>
            <person name="Eaton Z."/>
            <person name="Mclaughlin S."/>
            <person name="Kingan S."/>
            <person name="Baybayan P."/>
            <person name="Concepcion G."/>
            <person name="Jordan M."/>
            <person name="Riva A."/>
            <person name="Barbazuk W."/>
            <person name="Harkins T."/>
        </authorList>
    </citation>
    <scope>NUCLEOTIDE SEQUENCE [LARGE SCALE GENOMIC DNA]</scope>
    <source>
        <strain evidence="7">cv. Jamaican Lion 4</strain>
        <tissue evidence="6">Leaf</tissue>
    </source>
</reference>
<feature type="region of interest" description="Disordered" evidence="4">
    <location>
        <begin position="60"/>
        <end position="82"/>
    </location>
</feature>
<organism evidence="6 7">
    <name type="scientific">Cannabis sativa</name>
    <name type="common">Hemp</name>
    <name type="synonym">Marijuana</name>
    <dbReference type="NCBI Taxonomy" id="3483"/>
    <lineage>
        <taxon>Eukaryota</taxon>
        <taxon>Viridiplantae</taxon>
        <taxon>Streptophyta</taxon>
        <taxon>Embryophyta</taxon>
        <taxon>Tracheophyta</taxon>
        <taxon>Spermatophyta</taxon>
        <taxon>Magnoliopsida</taxon>
        <taxon>eudicotyledons</taxon>
        <taxon>Gunneridae</taxon>
        <taxon>Pentapetalae</taxon>
        <taxon>rosids</taxon>
        <taxon>fabids</taxon>
        <taxon>Rosales</taxon>
        <taxon>Cannabaceae</taxon>
        <taxon>Cannabis</taxon>
    </lineage>
</organism>
<dbReference type="InterPro" id="IPR000719">
    <property type="entry name" value="Prot_kinase_dom"/>
</dbReference>
<accession>A0A7J6DKK0</accession>
<evidence type="ECO:0000256" key="1">
    <source>
        <dbReference type="ARBA" id="ARBA00022741"/>
    </source>
</evidence>
<feature type="domain" description="Protein kinase" evidence="5">
    <location>
        <begin position="161"/>
        <end position="262"/>
    </location>
</feature>
<dbReference type="PROSITE" id="PS00107">
    <property type="entry name" value="PROTEIN_KINASE_ATP"/>
    <property type="match status" value="1"/>
</dbReference>
<dbReference type="PROSITE" id="PS50011">
    <property type="entry name" value="PROTEIN_KINASE_DOM"/>
    <property type="match status" value="1"/>
</dbReference>
<evidence type="ECO:0000256" key="4">
    <source>
        <dbReference type="SAM" id="MobiDB-lite"/>
    </source>
</evidence>
<dbReference type="GO" id="GO:0008353">
    <property type="term" value="F:RNA polymerase II CTD heptapeptide repeat kinase activity"/>
    <property type="evidence" value="ECO:0007669"/>
    <property type="project" value="TreeGrafter"/>
</dbReference>
<keyword evidence="7" id="KW-1185">Reference proteome</keyword>
<gene>
    <name evidence="6" type="ORF">G4B88_006969</name>
</gene>
<evidence type="ECO:0000256" key="3">
    <source>
        <dbReference type="PROSITE-ProRule" id="PRU10141"/>
    </source>
</evidence>
<dbReference type="GO" id="GO:0005634">
    <property type="term" value="C:nucleus"/>
    <property type="evidence" value="ECO:0007669"/>
    <property type="project" value="TreeGrafter"/>
</dbReference>
<dbReference type="SMART" id="SM00220">
    <property type="entry name" value="S_TKc"/>
    <property type="match status" value="1"/>
</dbReference>
<keyword evidence="2 3" id="KW-0067">ATP-binding</keyword>
<protein>
    <recommendedName>
        <fullName evidence="5">Protein kinase domain-containing protein</fullName>
    </recommendedName>
</protein>
<comment type="caution">
    <text evidence="6">The sequence shown here is derived from an EMBL/GenBank/DDBJ whole genome shotgun (WGS) entry which is preliminary data.</text>
</comment>
<evidence type="ECO:0000313" key="7">
    <source>
        <dbReference type="Proteomes" id="UP000583929"/>
    </source>
</evidence>
<dbReference type="GO" id="GO:0000307">
    <property type="term" value="C:cyclin-dependent protein kinase holoenzyme complex"/>
    <property type="evidence" value="ECO:0007669"/>
    <property type="project" value="TreeGrafter"/>
</dbReference>
<keyword evidence="1 3" id="KW-0547">Nucleotide-binding</keyword>
<dbReference type="Proteomes" id="UP000583929">
    <property type="component" value="Unassembled WGS sequence"/>
</dbReference>
<evidence type="ECO:0000256" key="2">
    <source>
        <dbReference type="ARBA" id="ARBA00022840"/>
    </source>
</evidence>
<sequence>MGCICTKRASGKDITEEYEKGNELGKTTSIQMVVAPSSPKREKFLVEVDVDRFVHPLSPATSRAKASQASGSFHTKPKEEDNRVVIVEGRPSAQQQRMATTLDLGSSKANQPMSRIFSIVNRKEIGVAGWDPKEDAGWPSWLTSVAGDAVKGWAPRKAESFEKLDIIGQGTYSSVYKARDLESGRTVALKKVRFVNKDPESVRFMAREINILRRLDHPNVMKLEGLVTSRMSRNLYLVFEYMDHDLAGIAGNRRIKFNESQN</sequence>
<dbReference type="GO" id="GO:0005524">
    <property type="term" value="F:ATP binding"/>
    <property type="evidence" value="ECO:0007669"/>
    <property type="project" value="UniProtKB-UniRule"/>
</dbReference>
<name>A0A7J6DKK0_CANSA</name>
<feature type="compositionally biased region" description="Polar residues" evidence="4">
    <location>
        <begin position="60"/>
        <end position="73"/>
    </location>
</feature>
<dbReference type="InterPro" id="IPR017441">
    <property type="entry name" value="Protein_kinase_ATP_BS"/>
</dbReference>
<dbReference type="InterPro" id="IPR011009">
    <property type="entry name" value="Kinase-like_dom_sf"/>
</dbReference>
<dbReference type="AlphaFoldDB" id="A0A7J6DKK0"/>
<dbReference type="SUPFAM" id="SSF56112">
    <property type="entry name" value="Protein kinase-like (PK-like)"/>
    <property type="match status" value="1"/>
</dbReference>
<dbReference type="Gene3D" id="3.30.200.20">
    <property type="entry name" value="Phosphorylase Kinase, domain 1"/>
    <property type="match status" value="1"/>
</dbReference>
<feature type="binding site" evidence="3">
    <location>
        <position position="190"/>
    </location>
    <ligand>
        <name>ATP</name>
        <dbReference type="ChEBI" id="CHEBI:30616"/>
    </ligand>
</feature>
<dbReference type="PANTHER" id="PTHR24056:SF397">
    <property type="entry name" value="OS11G0242500 PROTEIN"/>
    <property type="match status" value="1"/>
</dbReference>
<dbReference type="Pfam" id="PF00069">
    <property type="entry name" value="Pkinase"/>
    <property type="match status" value="1"/>
</dbReference>